<keyword evidence="2" id="KW-1185">Reference proteome</keyword>
<reference evidence="3" key="1">
    <citation type="submission" date="2025-08" db="UniProtKB">
        <authorList>
            <consortium name="RefSeq"/>
        </authorList>
    </citation>
    <scope>IDENTIFICATION</scope>
</reference>
<dbReference type="Proteomes" id="UP000694888">
    <property type="component" value="Unplaced"/>
</dbReference>
<evidence type="ECO:0000313" key="3">
    <source>
        <dbReference type="RefSeq" id="XP_012943252.1"/>
    </source>
</evidence>
<protein>
    <submittedName>
        <fullName evidence="3">Uncharacterized protein LOC101845648 isoform X2</fullName>
    </submittedName>
</protein>
<feature type="transmembrane region" description="Helical" evidence="1">
    <location>
        <begin position="52"/>
        <end position="76"/>
    </location>
</feature>
<sequence length="161" mass="17418">MADNKCIYLGVSLGFLIVAVILTGSSTAVVFQCTPFQGCFYQGWGDAFLPRIASMLLFVSAVLGVVSLVLLILYMVNSEYSDMPGNTAICALLAETCRVMWDSLVREYYEAVLMLVASVLISIHYSSGLGLSTPAFLFYIIGGVAAGMLNKELNGQFCSFF</sequence>
<keyword evidence="1" id="KW-0472">Membrane</keyword>
<gene>
    <name evidence="3" type="primary">LOC101845648</name>
</gene>
<accession>A0ABM1A990</accession>
<feature type="transmembrane region" description="Helical" evidence="1">
    <location>
        <begin position="131"/>
        <end position="149"/>
    </location>
</feature>
<evidence type="ECO:0000313" key="2">
    <source>
        <dbReference type="Proteomes" id="UP000694888"/>
    </source>
</evidence>
<evidence type="ECO:0000256" key="1">
    <source>
        <dbReference type="SAM" id="Phobius"/>
    </source>
</evidence>
<keyword evidence="1" id="KW-0812">Transmembrane</keyword>
<feature type="transmembrane region" description="Helical" evidence="1">
    <location>
        <begin position="7"/>
        <end position="32"/>
    </location>
</feature>
<dbReference type="GeneID" id="101845648"/>
<keyword evidence="1" id="KW-1133">Transmembrane helix</keyword>
<name>A0ABM1A990_APLCA</name>
<dbReference type="RefSeq" id="XP_012943252.1">
    <property type="nucleotide sequence ID" value="XM_013087798.2"/>
</dbReference>
<organism evidence="2 3">
    <name type="scientific">Aplysia californica</name>
    <name type="common">California sea hare</name>
    <dbReference type="NCBI Taxonomy" id="6500"/>
    <lineage>
        <taxon>Eukaryota</taxon>
        <taxon>Metazoa</taxon>
        <taxon>Spiralia</taxon>
        <taxon>Lophotrochozoa</taxon>
        <taxon>Mollusca</taxon>
        <taxon>Gastropoda</taxon>
        <taxon>Heterobranchia</taxon>
        <taxon>Euthyneura</taxon>
        <taxon>Tectipleura</taxon>
        <taxon>Aplysiida</taxon>
        <taxon>Aplysioidea</taxon>
        <taxon>Aplysiidae</taxon>
        <taxon>Aplysia</taxon>
    </lineage>
</organism>
<proteinExistence type="predicted"/>